<dbReference type="EC" id="2.1.1.228" evidence="11"/>
<evidence type="ECO:0000256" key="5">
    <source>
        <dbReference type="ARBA" id="ARBA00022691"/>
    </source>
</evidence>
<dbReference type="GO" id="GO:0070901">
    <property type="term" value="P:mitochondrial tRNA methylation"/>
    <property type="evidence" value="ECO:0007669"/>
    <property type="project" value="UniProtKB-ARBA"/>
</dbReference>
<dbReference type="GO" id="GO:0005759">
    <property type="term" value="C:mitochondrial matrix"/>
    <property type="evidence" value="ECO:0007669"/>
    <property type="project" value="UniProtKB-SubCell"/>
</dbReference>
<organism evidence="13">
    <name type="scientific">Phallusia mammillata</name>
    <dbReference type="NCBI Taxonomy" id="59560"/>
    <lineage>
        <taxon>Eukaryota</taxon>
        <taxon>Metazoa</taxon>
        <taxon>Chordata</taxon>
        <taxon>Tunicata</taxon>
        <taxon>Ascidiacea</taxon>
        <taxon>Phlebobranchia</taxon>
        <taxon>Ascidiidae</taxon>
        <taxon>Phallusia</taxon>
    </lineage>
</organism>
<keyword evidence="8 11" id="KW-0539">Nucleus</keyword>
<dbReference type="Pfam" id="PF25133">
    <property type="entry name" value="TYW2_N_2"/>
    <property type="match status" value="1"/>
</dbReference>
<dbReference type="InterPro" id="IPR030382">
    <property type="entry name" value="MeTrfase_TRM5/TYW2"/>
</dbReference>
<evidence type="ECO:0000313" key="13">
    <source>
        <dbReference type="EMBL" id="CAB3267263.1"/>
    </source>
</evidence>
<evidence type="ECO:0000256" key="3">
    <source>
        <dbReference type="ARBA" id="ARBA00022603"/>
    </source>
</evidence>
<comment type="subunit">
    <text evidence="11">Monomer.</text>
</comment>
<comment type="similarity">
    <text evidence="1">Belongs to the class I-like SAM-binding methyltransferase superfamily. TRM5/TYW2 family.</text>
</comment>
<dbReference type="InterPro" id="IPR025792">
    <property type="entry name" value="tRNA_Gua_MeTrfase_euk"/>
</dbReference>
<dbReference type="AlphaFoldDB" id="A0A6F9DW69"/>
<dbReference type="InterPro" id="IPR029063">
    <property type="entry name" value="SAM-dependent_MTases_sf"/>
</dbReference>
<comment type="catalytic activity">
    <reaction evidence="10 11">
        <text>guanosine(37) in tRNA + S-adenosyl-L-methionine = N(1)-methylguanosine(37) in tRNA + S-adenosyl-L-homocysteine + H(+)</text>
        <dbReference type="Rhea" id="RHEA:36899"/>
        <dbReference type="Rhea" id="RHEA-COMP:10145"/>
        <dbReference type="Rhea" id="RHEA-COMP:10147"/>
        <dbReference type="ChEBI" id="CHEBI:15378"/>
        <dbReference type="ChEBI" id="CHEBI:57856"/>
        <dbReference type="ChEBI" id="CHEBI:59789"/>
        <dbReference type="ChEBI" id="CHEBI:73542"/>
        <dbReference type="ChEBI" id="CHEBI:74269"/>
        <dbReference type="EC" id="2.1.1.228"/>
    </reaction>
</comment>
<feature type="binding site" evidence="11">
    <location>
        <position position="241"/>
    </location>
    <ligand>
        <name>S-adenosyl-L-methionine</name>
        <dbReference type="ChEBI" id="CHEBI:59789"/>
    </ligand>
</feature>
<keyword evidence="7 11" id="KW-0496">Mitochondrion</keyword>
<dbReference type="PANTHER" id="PTHR23245">
    <property type="entry name" value="TRNA METHYLTRANSFERASE"/>
    <property type="match status" value="1"/>
</dbReference>
<dbReference type="GO" id="GO:0002939">
    <property type="term" value="P:tRNA N1-guanine methylation"/>
    <property type="evidence" value="ECO:0007669"/>
    <property type="project" value="TreeGrafter"/>
</dbReference>
<dbReference type="FunFam" id="3.30.300.110:FF:000001">
    <property type="entry name" value="tRNA (guanine(37)-N1)-methyltransferase"/>
    <property type="match status" value="1"/>
</dbReference>
<dbReference type="InterPro" id="IPR056744">
    <property type="entry name" value="TRM5/TYW2-like_N"/>
</dbReference>
<feature type="binding site" evidence="11">
    <location>
        <begin position="279"/>
        <end position="280"/>
    </location>
    <ligand>
        <name>S-adenosyl-L-methionine</name>
        <dbReference type="ChEBI" id="CHEBI:59789"/>
    </ligand>
</feature>
<dbReference type="GO" id="GO:0005634">
    <property type="term" value="C:nucleus"/>
    <property type="evidence" value="ECO:0007669"/>
    <property type="project" value="UniProtKB-SubCell"/>
</dbReference>
<dbReference type="HAMAP" id="MF_03152">
    <property type="entry name" value="TRM5"/>
    <property type="match status" value="1"/>
</dbReference>
<dbReference type="EMBL" id="LR791401">
    <property type="protein sequence ID" value="CAB3267263.1"/>
    <property type="molecule type" value="mRNA"/>
</dbReference>
<dbReference type="CDD" id="cd02440">
    <property type="entry name" value="AdoMet_MTases"/>
    <property type="match status" value="1"/>
</dbReference>
<feature type="binding site" evidence="11">
    <location>
        <position position="333"/>
    </location>
    <ligand>
        <name>S-adenosyl-L-methionine</name>
        <dbReference type="ChEBI" id="CHEBI:59789"/>
    </ligand>
</feature>
<comment type="similarity">
    <text evidence="11">Belongs to the TRM5 / TYW2 family.</text>
</comment>
<accession>A0A6F9DW69</accession>
<dbReference type="GO" id="GO:0052906">
    <property type="term" value="F:tRNA (guanine(37)-N1)-methyltransferase activity"/>
    <property type="evidence" value="ECO:0007669"/>
    <property type="project" value="UniProtKB-UniRule"/>
</dbReference>
<sequence>MLIRRHSFLSKVRKFFFKMDEEVYSLRPPLAVRGMTVLDREAFKKTVFVKAAVVPKNKLQPFLKQFKKRRLQRFNLKAAVGVESNVTEKLGLKDHGLVLLEPGTTLSKDERDQFNVHGDLIEHKINLSYENFKPSEVFGAVFPCDLPNLSAFTQIGHIVHVNLKEQYIPYKTLIAQVLLDKLTFAKTVIHKHNTIDNEFRTFEFELLGGVPEYVTKVIEYQIAYEFDFSKVFWNSRLSTEHRRLAEMISNDCIVFDVFAGVGPFAIPLAKKGCTVYANDLNPESFKWLEHNAKLNKTKLNCFNMDGRDFLKQELKKFFLLLSGNETEVHVVMNLPEIAIEFLDVFNNLLQPTSSSDSDTDPTSHIIDTDALENCALHVHCYTFTPLTDAKDLIATRFENHFGQPMPKNCSVHQVRSVAPYKRMFCISFLANKDILLFDHTASMEPDKKRIKL</sequence>
<keyword evidence="2 11" id="KW-0963">Cytoplasm</keyword>
<evidence type="ECO:0000256" key="11">
    <source>
        <dbReference type="HAMAP-Rule" id="MF_03152"/>
    </source>
</evidence>
<dbReference type="Pfam" id="PF02475">
    <property type="entry name" value="TRM5-TYW2_MTfase"/>
    <property type="match status" value="1"/>
</dbReference>
<reference evidence="13" key="1">
    <citation type="submission" date="2020-04" db="EMBL/GenBank/DDBJ databases">
        <authorList>
            <person name="Neveu A P."/>
        </authorList>
    </citation>
    <scope>NUCLEOTIDE SEQUENCE</scope>
    <source>
        <tissue evidence="13">Whole embryo</tissue>
    </source>
</reference>
<dbReference type="PANTHER" id="PTHR23245:SF36">
    <property type="entry name" value="TRNA (GUANINE(37)-N1)-METHYLTRANSFERASE"/>
    <property type="match status" value="1"/>
</dbReference>
<dbReference type="Gene3D" id="3.30.300.110">
    <property type="entry name" value="Met-10+ protein-like domains"/>
    <property type="match status" value="1"/>
</dbReference>
<protein>
    <recommendedName>
        <fullName evidence="11">tRNA (guanine(37)-N1)-methyltransferase</fullName>
        <ecNumber evidence="11">2.1.1.228</ecNumber>
    </recommendedName>
    <alternativeName>
        <fullName evidence="11">M1G-methyltransferase</fullName>
    </alternativeName>
    <alternativeName>
        <fullName evidence="11">tRNA [GM37] methyltransferase</fullName>
    </alternativeName>
    <alternativeName>
        <fullName evidence="11">tRNA methyltransferase 5 homolog</fullName>
    </alternativeName>
</protein>
<keyword evidence="3 11" id="KW-0489">Methyltransferase</keyword>
<evidence type="ECO:0000259" key="12">
    <source>
        <dbReference type="PROSITE" id="PS51684"/>
    </source>
</evidence>
<keyword evidence="5 11" id="KW-0949">S-adenosyl-L-methionine</keyword>
<evidence type="ECO:0000256" key="2">
    <source>
        <dbReference type="ARBA" id="ARBA00022490"/>
    </source>
</evidence>
<evidence type="ECO:0000256" key="7">
    <source>
        <dbReference type="ARBA" id="ARBA00023128"/>
    </source>
</evidence>
<dbReference type="InterPro" id="IPR056743">
    <property type="entry name" value="TRM5-TYW2-like_MTfase"/>
</dbReference>
<comment type="subcellular location">
    <subcellularLocation>
        <location evidence="11">Mitochondrion matrix</location>
    </subcellularLocation>
    <subcellularLocation>
        <location evidence="11">Nucleus</location>
    </subcellularLocation>
    <subcellularLocation>
        <location evidence="11">Cytoplasm</location>
    </subcellularLocation>
    <text evidence="11">Predominantly in the mitochondria and in the nucleus.</text>
</comment>
<name>A0A6F9DW69_9ASCI</name>
<evidence type="ECO:0000256" key="8">
    <source>
        <dbReference type="ARBA" id="ARBA00023242"/>
    </source>
</evidence>
<evidence type="ECO:0000256" key="1">
    <source>
        <dbReference type="ARBA" id="ARBA00009775"/>
    </source>
</evidence>
<evidence type="ECO:0000256" key="10">
    <source>
        <dbReference type="ARBA" id="ARBA00047783"/>
    </source>
</evidence>
<keyword evidence="4 11" id="KW-0808">Transferase</keyword>
<feature type="domain" description="SAM-dependent methyltransferase TRM5/TYW2-type" evidence="12">
    <location>
        <begin position="152"/>
        <end position="432"/>
    </location>
</feature>
<evidence type="ECO:0000256" key="4">
    <source>
        <dbReference type="ARBA" id="ARBA00022679"/>
    </source>
</evidence>
<evidence type="ECO:0000256" key="6">
    <source>
        <dbReference type="ARBA" id="ARBA00022694"/>
    </source>
</evidence>
<keyword evidence="6 11" id="KW-0819">tRNA processing</keyword>
<evidence type="ECO:0000256" key="9">
    <source>
        <dbReference type="ARBA" id="ARBA00045951"/>
    </source>
</evidence>
<dbReference type="Gene3D" id="3.40.50.150">
    <property type="entry name" value="Vaccinia Virus protein VP39"/>
    <property type="match status" value="1"/>
</dbReference>
<dbReference type="PROSITE" id="PS51684">
    <property type="entry name" value="SAM_MT_TRM5_TYW2"/>
    <property type="match status" value="1"/>
</dbReference>
<dbReference type="SUPFAM" id="SSF53335">
    <property type="entry name" value="S-adenosyl-L-methionine-dependent methyltransferases"/>
    <property type="match status" value="1"/>
</dbReference>
<gene>
    <name evidence="13" type="primary">Trmt5</name>
</gene>
<feature type="binding site" evidence="11">
    <location>
        <begin position="305"/>
        <end position="306"/>
    </location>
    <ligand>
        <name>S-adenosyl-L-methionine</name>
        <dbReference type="ChEBI" id="CHEBI:59789"/>
    </ligand>
</feature>
<comment type="function">
    <text evidence="9">Involved in mitochondrial tRNA methylation. Specifically methylates the N1 position of guanosine-37 in various tRNAs. Methylation is not dependent on the nature of the nucleoside 5' of the target nucleoside. This is the first step in the biosynthesis of wybutosine (yW), a modified base adjacent to the anticodon of tRNAs and required for accurate decoding.</text>
</comment>
<comment type="function">
    <text evidence="11">Specifically methylates the N1 position of guanosine-37 in various cytoplasmic and mitochondrial tRNAs. Methylation is not dependent on the nature of the nucleoside 5' of the target nucleoside. This is the first step in the biosynthesis of wybutosine (yW), a modified base adjacent to the anticodon of tRNAs and required for accurate decoding.</text>
</comment>
<proteinExistence type="evidence at transcript level"/>